<dbReference type="InterPro" id="IPR009060">
    <property type="entry name" value="UBA-like_sf"/>
</dbReference>
<reference evidence="5" key="1">
    <citation type="journal article" date="2013" name="Nat. Genet.">
        <title>The wheat powdery mildew genome shows the unique evolution of an obligate biotroph.</title>
        <authorList>
            <person name="Wicker T."/>
            <person name="Oberhaensli S."/>
            <person name="Parlange F."/>
            <person name="Buchmann J.P."/>
            <person name="Shatalina M."/>
            <person name="Roffler S."/>
            <person name="Ben-David R."/>
            <person name="Dolezel J."/>
            <person name="Simkova H."/>
            <person name="Schulze-Lefert P."/>
            <person name="Spanu P.D."/>
            <person name="Bruggmann R."/>
            <person name="Amselem J."/>
            <person name="Quesneville H."/>
            <person name="Ver Loren van Themaat E."/>
            <person name="Paape T."/>
            <person name="Shimizu K.K."/>
            <person name="Keller B."/>
        </authorList>
    </citation>
    <scope>NUCLEOTIDE SEQUENCE [LARGE SCALE GENOMIC DNA]</scope>
    <source>
        <strain evidence="5">96224</strain>
    </source>
</reference>
<dbReference type="GO" id="GO:0006511">
    <property type="term" value="P:ubiquitin-dependent protein catabolic process"/>
    <property type="evidence" value="ECO:0007669"/>
    <property type="project" value="TreeGrafter"/>
</dbReference>
<dbReference type="PANTHER" id="PTHR16461:SF5">
    <property type="entry name" value="TOLL-INTERACTING PROTEIN"/>
    <property type="match status" value="1"/>
</dbReference>
<protein>
    <submittedName>
        <fullName evidence="4">Bgt-3299</fullName>
    </submittedName>
</protein>
<dbReference type="Pfam" id="PF02845">
    <property type="entry name" value="CUE"/>
    <property type="match status" value="1"/>
</dbReference>
<dbReference type="GO" id="GO:0043130">
    <property type="term" value="F:ubiquitin binding"/>
    <property type="evidence" value="ECO:0007669"/>
    <property type="project" value="InterPro"/>
</dbReference>
<dbReference type="GO" id="GO:0031624">
    <property type="term" value="F:ubiquitin conjugating enzyme binding"/>
    <property type="evidence" value="ECO:0007669"/>
    <property type="project" value="TreeGrafter"/>
</dbReference>
<evidence type="ECO:0000313" key="3">
    <source>
        <dbReference type="EMBL" id="EPQ61461.1"/>
    </source>
</evidence>
<dbReference type="InterPro" id="IPR041807">
    <property type="entry name" value="Cue5/Don1_CUE"/>
</dbReference>
<dbReference type="CDD" id="cd14372">
    <property type="entry name" value="CUE_Cue5p_like"/>
    <property type="match status" value="1"/>
</dbReference>
<proteinExistence type="predicted"/>
<accession>A0A061HHE9</accession>
<feature type="region of interest" description="Disordered" evidence="1">
    <location>
        <begin position="319"/>
        <end position="372"/>
    </location>
</feature>
<feature type="compositionally biased region" description="Polar residues" evidence="1">
    <location>
        <begin position="126"/>
        <end position="140"/>
    </location>
</feature>
<organism evidence="4">
    <name type="scientific">Blumeria graminis f. sp. tritici 96224</name>
    <dbReference type="NCBI Taxonomy" id="1268274"/>
    <lineage>
        <taxon>Eukaryota</taxon>
        <taxon>Fungi</taxon>
        <taxon>Dikarya</taxon>
        <taxon>Ascomycota</taxon>
        <taxon>Pezizomycotina</taxon>
        <taxon>Leotiomycetes</taxon>
        <taxon>Erysiphales</taxon>
        <taxon>Erysiphaceae</taxon>
        <taxon>Blumeria</taxon>
    </lineage>
</organism>
<dbReference type="EMBL" id="UIGY01000251">
    <property type="protein sequence ID" value="SUZ13957.1"/>
    <property type="molecule type" value="Genomic_DNA"/>
</dbReference>
<dbReference type="PROSITE" id="PS51140">
    <property type="entry name" value="CUE"/>
    <property type="match status" value="1"/>
</dbReference>
<dbReference type="EMBL" id="KE375222">
    <property type="protein sequence ID" value="EPQ61461.1"/>
    <property type="molecule type" value="Genomic_DNA"/>
</dbReference>
<feature type="region of interest" description="Disordered" evidence="1">
    <location>
        <begin position="109"/>
        <end position="182"/>
    </location>
</feature>
<feature type="region of interest" description="Disordered" evidence="1">
    <location>
        <begin position="1"/>
        <end position="69"/>
    </location>
</feature>
<feature type="compositionally biased region" description="Polar residues" evidence="1">
    <location>
        <begin position="328"/>
        <end position="349"/>
    </location>
</feature>
<dbReference type="AlphaFoldDB" id="A0A061HHE9"/>
<dbReference type="SUPFAM" id="SSF46934">
    <property type="entry name" value="UBA-like"/>
    <property type="match status" value="1"/>
</dbReference>
<feature type="region of interest" description="Disordered" evidence="1">
    <location>
        <begin position="228"/>
        <end position="262"/>
    </location>
</feature>
<feature type="compositionally biased region" description="Basic and acidic residues" evidence="1">
    <location>
        <begin position="51"/>
        <end position="60"/>
    </location>
</feature>
<reference evidence="4" key="3">
    <citation type="submission" date="2018-07" db="EMBL/GenBank/DDBJ databases">
        <authorList>
            <person name="Quirk P.G."/>
            <person name="Krulwich T.A."/>
        </authorList>
    </citation>
    <scope>NUCLEOTIDE SEQUENCE</scope>
    <source>
        <strain evidence="4">96224</strain>
    </source>
</reference>
<dbReference type="GO" id="GO:0005737">
    <property type="term" value="C:cytoplasm"/>
    <property type="evidence" value="ECO:0007669"/>
    <property type="project" value="TreeGrafter"/>
</dbReference>
<feature type="compositionally biased region" description="Basic and acidic residues" evidence="1">
    <location>
        <begin position="246"/>
        <end position="262"/>
    </location>
</feature>
<dbReference type="OrthoDB" id="9942608at2759"/>
<evidence type="ECO:0000256" key="1">
    <source>
        <dbReference type="SAM" id="MobiDB-lite"/>
    </source>
</evidence>
<dbReference type="FunFam" id="1.10.8.10:FF:000064">
    <property type="entry name" value="Similar to CUE domain-containing protein"/>
    <property type="match status" value="1"/>
</dbReference>
<evidence type="ECO:0000313" key="5">
    <source>
        <dbReference type="Proteomes" id="UP000053110"/>
    </source>
</evidence>
<dbReference type="InterPro" id="IPR003892">
    <property type="entry name" value="CUE"/>
</dbReference>
<gene>
    <name evidence="3" type="ORF">BGT96224_3299</name>
    <name evidence="4" type="ORF">BGT96224V2_LOCUS7127</name>
</gene>
<evidence type="ECO:0000259" key="2">
    <source>
        <dbReference type="PROSITE" id="PS51140"/>
    </source>
</evidence>
<dbReference type="Proteomes" id="UP000053110">
    <property type="component" value="Unassembled WGS sequence"/>
</dbReference>
<dbReference type="SMART" id="SM00546">
    <property type="entry name" value="CUE"/>
    <property type="match status" value="1"/>
</dbReference>
<dbReference type="Gene3D" id="1.10.8.10">
    <property type="entry name" value="DNA helicase RuvA subunit, C-terminal domain"/>
    <property type="match status" value="1"/>
</dbReference>
<name>A0A061HHE9_BLUGR</name>
<reference evidence="3" key="2">
    <citation type="submission" date="2013-01" db="EMBL/GenBank/DDBJ databases">
        <title>The wheat powdery mildew genome reveals unique evolution of an obligate biotroph.</title>
        <authorList>
            <person name="Oberhaensli S."/>
            <person name="Wicker T."/>
            <person name="Keller B."/>
        </authorList>
    </citation>
    <scope>NUCLEOTIDE SEQUENCE</scope>
    <source>
        <strain evidence="3">96224</strain>
    </source>
</reference>
<dbReference type="PANTHER" id="PTHR16461">
    <property type="entry name" value="TOLL-INTERACTING PROTEIN"/>
    <property type="match status" value="1"/>
</dbReference>
<feature type="domain" description="CUE" evidence="2">
    <location>
        <begin position="69"/>
        <end position="112"/>
    </location>
</feature>
<evidence type="ECO:0000313" key="4">
    <source>
        <dbReference type="EMBL" id="SUZ13957.1"/>
    </source>
</evidence>
<sequence length="417" mass="46048">MNTPQKPLQMLDGPMKTPTGAESPTTARPFELDDDETFVPSPMEGESPAPSKHEPTEEPPAKPPRPLNPLQVAENTLKEAFPSIDASVVKAILRASGGQIEPAFNALLGMSDPEAAREPSPPPQLSRPTQIIGSTPQSQLESDERYARQLAEQYEGIARREFTDQAQENGQSDRTRGTNSLRNDTHEEWSFIEDDLPIIKDHLKKGFLETQSKVNSWITTLKKKIDGEDEEDNMPHDYGASYRPRRSNEDVRRSGDYNRYDADPQVLGDDFAGIQMNSDGTLARPITDRIADQKLFEPQPAIAKVSNNRAISDQGTISSEKDIYNASPKPTINSAPIKQSKWQPLSSAKSKVVGETDNDPFSLGDSEDEKEVKERIAVRGKVNNVENSEDLKLPCEATKKIMLSSPTKSEQPADAAS</sequence>
<dbReference type="HOGENOM" id="CLU_040954_0_0_1"/>